<proteinExistence type="predicted"/>
<organism evidence="1 2">
    <name type="scientific">Dryococelus australis</name>
    <dbReference type="NCBI Taxonomy" id="614101"/>
    <lineage>
        <taxon>Eukaryota</taxon>
        <taxon>Metazoa</taxon>
        <taxon>Ecdysozoa</taxon>
        <taxon>Arthropoda</taxon>
        <taxon>Hexapoda</taxon>
        <taxon>Insecta</taxon>
        <taxon>Pterygota</taxon>
        <taxon>Neoptera</taxon>
        <taxon>Polyneoptera</taxon>
        <taxon>Phasmatodea</taxon>
        <taxon>Verophasmatodea</taxon>
        <taxon>Anareolatae</taxon>
        <taxon>Phasmatidae</taxon>
        <taxon>Eurycanthinae</taxon>
        <taxon>Dryococelus</taxon>
    </lineage>
</organism>
<comment type="caution">
    <text evidence="1">The sequence shown here is derived from an EMBL/GenBank/DDBJ whole genome shotgun (WGS) entry which is preliminary data.</text>
</comment>
<accession>A0ABQ9I4N8</accession>
<gene>
    <name evidence="1" type="ORF">PR048_004118</name>
</gene>
<evidence type="ECO:0000313" key="1">
    <source>
        <dbReference type="EMBL" id="KAJ8891590.1"/>
    </source>
</evidence>
<keyword evidence="2" id="KW-1185">Reference proteome</keyword>
<name>A0ABQ9I4N8_9NEOP</name>
<protein>
    <submittedName>
        <fullName evidence="1">Uncharacterized protein</fullName>
    </submittedName>
</protein>
<evidence type="ECO:0000313" key="2">
    <source>
        <dbReference type="Proteomes" id="UP001159363"/>
    </source>
</evidence>
<dbReference type="Proteomes" id="UP001159363">
    <property type="component" value="Chromosome 2"/>
</dbReference>
<dbReference type="EMBL" id="JARBHB010000002">
    <property type="protein sequence ID" value="KAJ8891590.1"/>
    <property type="molecule type" value="Genomic_DNA"/>
</dbReference>
<sequence length="197" mass="22327">MKLSSEKEDDKLLSVKKMEVNSTDPRKENLKVFVAGLVLVVSPYDTGAVVVELSGSSPPTKANRIQSPVGPLTDFRKWLPCQMITLHQLSKKHFVDAMIKISDELMRAKPYLRWVQKTRKDLVMFPMFDIDQPPEPILFSCCQLVSACLRPLLDDFNSGSQHADTSYLLIYEPQWNTSLQSSTTRIARSDQPAQLRS</sequence>
<reference evidence="1 2" key="1">
    <citation type="submission" date="2023-02" db="EMBL/GenBank/DDBJ databases">
        <title>LHISI_Scaffold_Assembly.</title>
        <authorList>
            <person name="Stuart O.P."/>
            <person name="Cleave R."/>
            <person name="Magrath M.J.L."/>
            <person name="Mikheyev A.S."/>
        </authorList>
    </citation>
    <scope>NUCLEOTIDE SEQUENCE [LARGE SCALE GENOMIC DNA]</scope>
    <source>
        <strain evidence="1">Daus_M_001</strain>
        <tissue evidence="1">Leg muscle</tissue>
    </source>
</reference>